<proteinExistence type="inferred from homology"/>
<feature type="region of interest" description="Disordered" evidence="8">
    <location>
        <begin position="234"/>
        <end position="276"/>
    </location>
</feature>
<feature type="compositionally biased region" description="Polar residues" evidence="8">
    <location>
        <begin position="251"/>
        <end position="260"/>
    </location>
</feature>
<evidence type="ECO:0000256" key="7">
    <source>
        <dbReference type="ARBA" id="ARBA00023242"/>
    </source>
</evidence>
<dbReference type="Pfam" id="PF15313">
    <property type="entry name" value="HEXIM"/>
    <property type="match status" value="1"/>
</dbReference>
<feature type="compositionally biased region" description="Basic residues" evidence="8">
    <location>
        <begin position="53"/>
        <end position="73"/>
    </location>
</feature>
<evidence type="ECO:0000256" key="3">
    <source>
        <dbReference type="ARBA" id="ARBA00022491"/>
    </source>
</evidence>
<keyword evidence="5" id="KW-0175">Coiled coil</keyword>
<dbReference type="GO" id="GO:0005634">
    <property type="term" value="C:nucleus"/>
    <property type="evidence" value="ECO:0007669"/>
    <property type="project" value="UniProtKB-SubCell"/>
</dbReference>
<comment type="subcellular location">
    <subcellularLocation>
        <location evidence="1">Nucleus</location>
    </subcellularLocation>
</comment>
<reference evidence="9 10" key="1">
    <citation type="journal article" date="2023" name="Sci. Data">
        <title>Genome assembly of the Korean intertidal mud-creeper Batillaria attramentaria.</title>
        <authorList>
            <person name="Patra A.K."/>
            <person name="Ho P.T."/>
            <person name="Jun S."/>
            <person name="Lee S.J."/>
            <person name="Kim Y."/>
            <person name="Won Y.J."/>
        </authorList>
    </citation>
    <scope>NUCLEOTIDE SEQUENCE [LARGE SCALE GENOMIC DNA]</scope>
    <source>
        <strain evidence="9">Wonlab-2016</strain>
    </source>
</reference>
<dbReference type="PANTHER" id="PTHR13469:SF8">
    <property type="entry name" value="HEXIM P-TEFB COMPLEX SUBUNIT 1"/>
    <property type="match status" value="1"/>
</dbReference>
<name>A0ABD0LDP0_9CAEN</name>
<feature type="compositionally biased region" description="Basic and acidic residues" evidence="8">
    <location>
        <begin position="79"/>
        <end position="100"/>
    </location>
</feature>
<evidence type="ECO:0000256" key="2">
    <source>
        <dbReference type="ARBA" id="ARBA00008409"/>
    </source>
</evidence>
<dbReference type="InterPro" id="IPR024872">
    <property type="entry name" value="HEXIM"/>
</dbReference>
<keyword evidence="3" id="KW-0678">Repressor</keyword>
<feature type="region of interest" description="Disordered" evidence="8">
    <location>
        <begin position="1"/>
        <end position="185"/>
    </location>
</feature>
<evidence type="ECO:0000313" key="10">
    <source>
        <dbReference type="Proteomes" id="UP001519460"/>
    </source>
</evidence>
<dbReference type="EMBL" id="JACVVK020000057">
    <property type="protein sequence ID" value="KAK7497505.1"/>
    <property type="molecule type" value="Genomic_DNA"/>
</dbReference>
<gene>
    <name evidence="9" type="ORF">BaRGS_00011145</name>
</gene>
<dbReference type="Gene3D" id="6.10.250.2910">
    <property type="match status" value="1"/>
</dbReference>
<feature type="compositionally biased region" description="Polar residues" evidence="8">
    <location>
        <begin position="167"/>
        <end position="176"/>
    </location>
</feature>
<keyword evidence="7" id="KW-0539">Nucleus</keyword>
<evidence type="ECO:0000256" key="1">
    <source>
        <dbReference type="ARBA" id="ARBA00004123"/>
    </source>
</evidence>
<dbReference type="PANTHER" id="PTHR13469">
    <property type="entry name" value="HEXAMETHYLENE BISACETAMIDE INDUCIBLE 1"/>
    <property type="match status" value="1"/>
</dbReference>
<dbReference type="Proteomes" id="UP001519460">
    <property type="component" value="Unassembled WGS sequence"/>
</dbReference>
<evidence type="ECO:0000256" key="8">
    <source>
        <dbReference type="SAM" id="MobiDB-lite"/>
    </source>
</evidence>
<evidence type="ECO:0000256" key="6">
    <source>
        <dbReference type="ARBA" id="ARBA00023163"/>
    </source>
</evidence>
<sequence length="276" mass="31042">MADKPSADDMIMSFEENDRSKEVEVDSDELSGQSFSDGDNAGPREGSDGDDRKRKKRRRGRHKGGKHHRKWRPYTKLSWSERKVADARETQRANQKREDAFASGHPVAPYNTTQFLIDDHIQSEASPDLNHEPSPQPAARPVPAPPPPVPQVESTKQEDPTAVFLQNEDSSYSMGPSSVPALGEEEEEQFLAKEFSTTYESLHLERLQSMSKEELVKENLELEKKVERMERMLSLHGKDSGVKDADKESSDANSLGSSNEEFMDLNNVKQEDATIS</sequence>
<feature type="compositionally biased region" description="Basic and acidic residues" evidence="8">
    <location>
        <begin position="234"/>
        <end position="250"/>
    </location>
</feature>
<keyword evidence="6" id="KW-0804">Transcription</keyword>
<dbReference type="PRINTS" id="PR02094">
    <property type="entry name" value="HEXIMFAMILY"/>
</dbReference>
<protein>
    <submittedName>
        <fullName evidence="9">Uncharacterized protein</fullName>
    </submittedName>
</protein>
<keyword evidence="4" id="KW-0805">Transcription regulation</keyword>
<feature type="compositionally biased region" description="Pro residues" evidence="8">
    <location>
        <begin position="134"/>
        <end position="150"/>
    </location>
</feature>
<dbReference type="AlphaFoldDB" id="A0ABD0LDP0"/>
<evidence type="ECO:0000256" key="4">
    <source>
        <dbReference type="ARBA" id="ARBA00023015"/>
    </source>
</evidence>
<comment type="similarity">
    <text evidence="2">Belongs to the HEXIM family.</text>
</comment>
<evidence type="ECO:0000256" key="5">
    <source>
        <dbReference type="ARBA" id="ARBA00023054"/>
    </source>
</evidence>
<evidence type="ECO:0000313" key="9">
    <source>
        <dbReference type="EMBL" id="KAK7497505.1"/>
    </source>
</evidence>
<keyword evidence="10" id="KW-1185">Reference proteome</keyword>
<accession>A0ABD0LDP0</accession>
<organism evidence="9 10">
    <name type="scientific">Batillaria attramentaria</name>
    <dbReference type="NCBI Taxonomy" id="370345"/>
    <lineage>
        <taxon>Eukaryota</taxon>
        <taxon>Metazoa</taxon>
        <taxon>Spiralia</taxon>
        <taxon>Lophotrochozoa</taxon>
        <taxon>Mollusca</taxon>
        <taxon>Gastropoda</taxon>
        <taxon>Caenogastropoda</taxon>
        <taxon>Sorbeoconcha</taxon>
        <taxon>Cerithioidea</taxon>
        <taxon>Batillariidae</taxon>
        <taxon>Batillaria</taxon>
    </lineage>
</organism>
<comment type="caution">
    <text evidence="9">The sequence shown here is derived from an EMBL/GenBank/DDBJ whole genome shotgun (WGS) entry which is preliminary data.</text>
</comment>